<dbReference type="EMBL" id="JWHR01000119">
    <property type="protein sequence ID" value="KHS56212.1"/>
    <property type="molecule type" value="Genomic_DNA"/>
</dbReference>
<evidence type="ECO:0000313" key="2">
    <source>
        <dbReference type="EMBL" id="KHS56212.1"/>
    </source>
</evidence>
<dbReference type="Pfam" id="PF00581">
    <property type="entry name" value="Rhodanese"/>
    <property type="match status" value="1"/>
</dbReference>
<protein>
    <submittedName>
        <fullName evidence="2">Rhodanese</fullName>
    </submittedName>
</protein>
<dbReference type="SUPFAM" id="SSF52821">
    <property type="entry name" value="Rhodanese/Cell cycle control phosphatase"/>
    <property type="match status" value="1"/>
</dbReference>
<organism evidence="2 3">
    <name type="scientific">Terrisporobacter othiniensis</name>
    <dbReference type="NCBI Taxonomy" id="1577792"/>
    <lineage>
        <taxon>Bacteria</taxon>
        <taxon>Bacillati</taxon>
        <taxon>Bacillota</taxon>
        <taxon>Clostridia</taxon>
        <taxon>Peptostreptococcales</taxon>
        <taxon>Peptostreptococcaceae</taxon>
        <taxon>Terrisporobacter</taxon>
    </lineage>
</organism>
<gene>
    <name evidence="2" type="ORF">QX51_14980</name>
</gene>
<evidence type="ECO:0000259" key="1">
    <source>
        <dbReference type="PROSITE" id="PS50206"/>
    </source>
</evidence>
<keyword evidence="3" id="KW-1185">Reference proteome</keyword>
<dbReference type="InterPro" id="IPR050229">
    <property type="entry name" value="GlpE_sulfurtransferase"/>
</dbReference>
<reference evidence="2 3" key="1">
    <citation type="submission" date="2014-12" db="EMBL/GenBank/DDBJ databases">
        <title>Draft genome sequence of Terrisporobacter sp. 08-306576, isolated from the blood culture of a bacteremia patient.</title>
        <authorList>
            <person name="Lund L.C."/>
            <person name="Sydenham T.V."/>
            <person name="Hogh S.V."/>
            <person name="Skov M.N."/>
            <person name="Kemp M."/>
            <person name="Justesen U.S."/>
        </authorList>
    </citation>
    <scope>NUCLEOTIDE SEQUENCE [LARGE SCALE GENOMIC DNA]</scope>
    <source>
        <strain evidence="2 3">08-306576</strain>
    </source>
</reference>
<dbReference type="InterPro" id="IPR001763">
    <property type="entry name" value="Rhodanese-like_dom"/>
</dbReference>
<dbReference type="AlphaFoldDB" id="A0A0B3W1U7"/>
<feature type="domain" description="Rhodanese" evidence="1">
    <location>
        <begin position="26"/>
        <end position="112"/>
    </location>
</feature>
<dbReference type="PANTHER" id="PTHR43031">
    <property type="entry name" value="FAD-DEPENDENT OXIDOREDUCTASE"/>
    <property type="match status" value="1"/>
</dbReference>
<dbReference type="SMART" id="SM00450">
    <property type="entry name" value="RHOD"/>
    <property type="match status" value="1"/>
</dbReference>
<comment type="caution">
    <text evidence="2">The sequence shown here is derived from an EMBL/GenBank/DDBJ whole genome shotgun (WGS) entry which is preliminary data.</text>
</comment>
<name>A0A0B3W1U7_9FIRM</name>
<accession>A0A0B3W1U7</accession>
<sequence length="114" mass="12123">MGFLSGLFRGRGYTTISGSQLQKMLNNSNILILDVRSLGEYKGGHIPNARNIPVDTLSSKLSSLSSYKDSKIVVYCASGGRSAKASDILSKNGFNKVSNLSGGVSSYKGKLTKN</sequence>
<dbReference type="Gene3D" id="3.40.250.10">
    <property type="entry name" value="Rhodanese-like domain"/>
    <property type="match status" value="1"/>
</dbReference>
<evidence type="ECO:0000313" key="3">
    <source>
        <dbReference type="Proteomes" id="UP000031189"/>
    </source>
</evidence>
<dbReference type="OrthoDB" id="9800872at2"/>
<dbReference type="CDD" id="cd00158">
    <property type="entry name" value="RHOD"/>
    <property type="match status" value="1"/>
</dbReference>
<dbReference type="RefSeq" id="WP_039680708.1">
    <property type="nucleotide sequence ID" value="NZ_JAWGXO010000018.1"/>
</dbReference>
<dbReference type="PANTHER" id="PTHR43031:SF1">
    <property type="entry name" value="PYRIDINE NUCLEOTIDE-DISULPHIDE OXIDOREDUCTASE"/>
    <property type="match status" value="1"/>
</dbReference>
<proteinExistence type="predicted"/>
<dbReference type="Proteomes" id="UP000031189">
    <property type="component" value="Unassembled WGS sequence"/>
</dbReference>
<dbReference type="InterPro" id="IPR036873">
    <property type="entry name" value="Rhodanese-like_dom_sf"/>
</dbReference>
<dbReference type="STRING" id="1577792.QX51_14980"/>
<dbReference type="PROSITE" id="PS50206">
    <property type="entry name" value="RHODANESE_3"/>
    <property type="match status" value="1"/>
</dbReference>